<dbReference type="Proteomes" id="UP000095284">
    <property type="component" value="Unplaced"/>
</dbReference>
<dbReference type="AlphaFoldDB" id="A0A1I7RZG4"/>
<organism evidence="1 2">
    <name type="scientific">Bursaphelenchus xylophilus</name>
    <name type="common">Pinewood nematode worm</name>
    <name type="synonym">Aphelenchoides xylophilus</name>
    <dbReference type="NCBI Taxonomy" id="6326"/>
    <lineage>
        <taxon>Eukaryota</taxon>
        <taxon>Metazoa</taxon>
        <taxon>Ecdysozoa</taxon>
        <taxon>Nematoda</taxon>
        <taxon>Chromadorea</taxon>
        <taxon>Rhabditida</taxon>
        <taxon>Tylenchina</taxon>
        <taxon>Tylenchomorpha</taxon>
        <taxon>Aphelenchoidea</taxon>
        <taxon>Aphelenchoididae</taxon>
        <taxon>Bursaphelenchus</taxon>
    </lineage>
</organism>
<name>A0A1I7RZG4_BURXY</name>
<dbReference type="InterPro" id="IPR019422">
    <property type="entry name" value="7TM_GPCR_serpentine_rcpt_Srh"/>
</dbReference>
<evidence type="ECO:0000313" key="1">
    <source>
        <dbReference type="Proteomes" id="UP000095284"/>
    </source>
</evidence>
<sequence>MSGYKRFVVNFTSWDFLFSLSLGHLLQPELIFPYNGAYVNGLFKYLGEVGAKLSLVFIINTACHMLSTQVYCLFFRYAILQNSPKLLDFTLSWATWIRGWIIAFAITTSAGIFIFAPMQRPQTEVRAAILELSQQFEDPHLPDFSRIIHSISK</sequence>
<proteinExistence type="predicted"/>
<accession>A0A1I7RZG4</accession>
<reference evidence="2" key="1">
    <citation type="submission" date="2016-11" db="UniProtKB">
        <authorList>
            <consortium name="WormBaseParasite"/>
        </authorList>
    </citation>
    <scope>IDENTIFICATION</scope>
</reference>
<dbReference type="Pfam" id="PF10318">
    <property type="entry name" value="7TM_GPCR_Srh"/>
    <property type="match status" value="1"/>
</dbReference>
<protein>
    <submittedName>
        <fullName evidence="2">Uncharacterized protein</fullName>
    </submittedName>
</protein>
<evidence type="ECO:0000313" key="2">
    <source>
        <dbReference type="WBParaSite" id="BXY_0613500.1"/>
    </source>
</evidence>
<dbReference type="WBParaSite" id="BXY_0613500.1">
    <property type="protein sequence ID" value="BXY_0613500.1"/>
    <property type="gene ID" value="BXY_0613500"/>
</dbReference>